<evidence type="ECO:0000313" key="2">
    <source>
        <dbReference type="Proteomes" id="UP000034883"/>
    </source>
</evidence>
<reference evidence="1 2" key="1">
    <citation type="submission" date="2015-03" db="EMBL/GenBank/DDBJ databases">
        <title>Genome assembly of Sandaracinus amylolyticus DSM 53668.</title>
        <authorList>
            <person name="Sharma G."/>
            <person name="Subramanian S."/>
        </authorList>
    </citation>
    <scope>NUCLEOTIDE SEQUENCE [LARGE SCALE GENOMIC DNA]</scope>
    <source>
        <strain evidence="1 2">DSM 53668</strain>
    </source>
</reference>
<proteinExistence type="predicted"/>
<organism evidence="1 2">
    <name type="scientific">Sandaracinus amylolyticus</name>
    <dbReference type="NCBI Taxonomy" id="927083"/>
    <lineage>
        <taxon>Bacteria</taxon>
        <taxon>Pseudomonadati</taxon>
        <taxon>Myxococcota</taxon>
        <taxon>Polyangia</taxon>
        <taxon>Polyangiales</taxon>
        <taxon>Sandaracinaceae</taxon>
        <taxon>Sandaracinus</taxon>
    </lineage>
</organism>
<dbReference type="KEGG" id="samy:DB32_000410"/>
<dbReference type="EMBL" id="CP011125">
    <property type="protein sequence ID" value="AKF03261.1"/>
    <property type="molecule type" value="Genomic_DNA"/>
</dbReference>
<evidence type="ECO:0000313" key="1">
    <source>
        <dbReference type="EMBL" id="AKF03261.1"/>
    </source>
</evidence>
<sequence length="163" mass="17077">MKNAAFRLVRGIGIAIHNATNPNKEEWDAYLAMSDATLRAGGDLSRFKQLVFTDGGGPNAAQRKAALDLGRPFGSWSDVKVAVVSSSMGVRGIVTAFNWLGASLRSFSPSQLDDAFAYLGVSPDAALAICDAVDALSASVSGTVRSTAGVSDSKRELARRAAR</sequence>
<dbReference type="Proteomes" id="UP000034883">
    <property type="component" value="Chromosome"/>
</dbReference>
<gene>
    <name evidence="1" type="ORF">DB32_000410</name>
</gene>
<dbReference type="AlphaFoldDB" id="A0A0F6VZ20"/>
<name>A0A0F6VZ20_9BACT</name>
<accession>A0A0F6VZ20</accession>
<protein>
    <submittedName>
        <fullName evidence="1">Uncharacterized protein</fullName>
    </submittedName>
</protein>
<keyword evidence="2" id="KW-1185">Reference proteome</keyword>